<keyword evidence="5" id="KW-1185">Reference proteome</keyword>
<proteinExistence type="predicted"/>
<dbReference type="Pfam" id="PF21447">
    <property type="entry name" value="Ppx-GppA_III"/>
    <property type="match status" value="1"/>
</dbReference>
<dbReference type="KEGG" id="slo:Shew_3078"/>
<dbReference type="InterPro" id="IPR003695">
    <property type="entry name" value="Ppx_GppA_N"/>
</dbReference>
<evidence type="ECO:0000256" key="1">
    <source>
        <dbReference type="ARBA" id="ARBA00022801"/>
    </source>
</evidence>
<dbReference type="Gene3D" id="3.30.420.150">
    <property type="entry name" value="Exopolyphosphatase. Domain 2"/>
    <property type="match status" value="1"/>
</dbReference>
<dbReference type="STRING" id="323850.Shew_3078"/>
<evidence type="ECO:0000313" key="5">
    <source>
        <dbReference type="Proteomes" id="UP000001558"/>
    </source>
</evidence>
<dbReference type="Gene3D" id="1.10.3210.10">
    <property type="entry name" value="Hypothetical protein af1432"/>
    <property type="match status" value="1"/>
</dbReference>
<feature type="domain" description="Ppx/GppA phosphatase N-terminal" evidence="2">
    <location>
        <begin position="23"/>
        <end position="323"/>
    </location>
</feature>
<gene>
    <name evidence="4" type="ordered locus">Shew_3078</name>
</gene>
<dbReference type="InterPro" id="IPR048950">
    <property type="entry name" value="Ppx_GppA_C"/>
</dbReference>
<organism evidence="4 5">
    <name type="scientific">Shewanella loihica (strain ATCC BAA-1088 / PV-4)</name>
    <dbReference type="NCBI Taxonomy" id="323850"/>
    <lineage>
        <taxon>Bacteria</taxon>
        <taxon>Pseudomonadati</taxon>
        <taxon>Pseudomonadota</taxon>
        <taxon>Gammaproteobacteria</taxon>
        <taxon>Alteromonadales</taxon>
        <taxon>Shewanellaceae</taxon>
        <taxon>Shewanella</taxon>
    </lineage>
</organism>
<dbReference type="eggNOG" id="COG0248">
    <property type="taxonomic scope" value="Bacteria"/>
</dbReference>
<dbReference type="PANTHER" id="PTHR30005">
    <property type="entry name" value="EXOPOLYPHOSPHATASE"/>
    <property type="match status" value="1"/>
</dbReference>
<dbReference type="PIRSF" id="PIRSF001267">
    <property type="entry name" value="Pyrophosphatase_GppA_Ppx"/>
    <property type="match status" value="1"/>
</dbReference>
<dbReference type="CDD" id="cd24053">
    <property type="entry name" value="ASKHA_NBD_EcPPX-GppA-like"/>
    <property type="match status" value="1"/>
</dbReference>
<dbReference type="GO" id="GO:0004309">
    <property type="term" value="F:exopolyphosphatase activity"/>
    <property type="evidence" value="ECO:0007669"/>
    <property type="project" value="TreeGrafter"/>
</dbReference>
<dbReference type="InterPro" id="IPR043129">
    <property type="entry name" value="ATPase_NBD"/>
</dbReference>
<dbReference type="PANTHER" id="PTHR30005:SF14">
    <property type="entry name" value="EXOPOLYPHOSPHATASE"/>
    <property type="match status" value="1"/>
</dbReference>
<evidence type="ECO:0000313" key="4">
    <source>
        <dbReference type="EMBL" id="ABO24944.1"/>
    </source>
</evidence>
<dbReference type="EMBL" id="CP000606">
    <property type="protein sequence ID" value="ABO24944.1"/>
    <property type="molecule type" value="Genomic_DNA"/>
</dbReference>
<evidence type="ECO:0000259" key="2">
    <source>
        <dbReference type="Pfam" id="PF02541"/>
    </source>
</evidence>
<dbReference type="AlphaFoldDB" id="A3QHJ6"/>
<feature type="domain" description="Ppx/GppA phosphatase C-terminal" evidence="3">
    <location>
        <begin position="331"/>
        <end position="500"/>
    </location>
</feature>
<dbReference type="SUPFAM" id="SSF53067">
    <property type="entry name" value="Actin-like ATPase domain"/>
    <property type="match status" value="2"/>
</dbReference>
<dbReference type="Pfam" id="PF02541">
    <property type="entry name" value="Ppx-GppA"/>
    <property type="match status" value="1"/>
</dbReference>
<dbReference type="GO" id="GO:0006798">
    <property type="term" value="P:polyphosphate catabolic process"/>
    <property type="evidence" value="ECO:0007669"/>
    <property type="project" value="TreeGrafter"/>
</dbReference>
<dbReference type="InterPro" id="IPR050273">
    <property type="entry name" value="GppA/Ppx_hydrolase"/>
</dbReference>
<name>A3QHJ6_SHELP</name>
<dbReference type="FunFam" id="3.30.420.40:FF:000023">
    <property type="entry name" value="Guanosine-5'-triphosphate,3'-diphosphate pyrophosphatase"/>
    <property type="match status" value="1"/>
</dbReference>
<dbReference type="SUPFAM" id="SSF109604">
    <property type="entry name" value="HD-domain/PDEase-like"/>
    <property type="match status" value="1"/>
</dbReference>
<sequence length="515" mass="57629">MALVTQRHFVAIDMGSNSFHLMIAREQDGSLQILHREKEQVRLAQGLNAEGYLSDEAMARGLECLRNFGQRFSDLLETQIRLVATHTLRVAKNRDKFLKAALKIIPFPIEVISGHEEARLIYSGIAQSQVLARNNLVIDIGGGSTEVVIGEKHQPVKLSSLRCGCVSFNERFFEDGTLTTAAFRAAQAAADRQFSSLSKEYFEADWELVLGSSGSVKAICEALAELARWERLAGEGASEETQESDIEPGHYALVTLSQLKRLKRFLIEAGHVDRLDFANIDRKRIILVPAGLAILLSFFRRLEIQQLSFTPAALREGVLYELAQIGQYHDVRHRTVDSIAQLYHVDMAQGARVCKSAMALFESVADAWEIRPQARLLAYAATLHEIGIHINSRSHHKHGGYIIANSDLPGFSQDLQQDLALLIGNQRKKPQFEQLNALPDGRRQLMVRLLCLLRLAILVNLGRVAQSLRLSCAPLDTNELALLPEQSARVDLLLKDLKREKKHMRELGLSLRLES</sequence>
<dbReference type="Proteomes" id="UP000001558">
    <property type="component" value="Chromosome"/>
</dbReference>
<dbReference type="Gene3D" id="3.30.420.40">
    <property type="match status" value="1"/>
</dbReference>
<evidence type="ECO:0000259" key="3">
    <source>
        <dbReference type="Pfam" id="PF21447"/>
    </source>
</evidence>
<dbReference type="InterPro" id="IPR030673">
    <property type="entry name" value="PyroPPase_GppA_Ppx"/>
</dbReference>
<accession>A3QHJ6</accession>
<reference evidence="4 5" key="1">
    <citation type="submission" date="2007-03" db="EMBL/GenBank/DDBJ databases">
        <title>Complete sequence of Shewanella loihica PV-4.</title>
        <authorList>
            <consortium name="US DOE Joint Genome Institute"/>
            <person name="Copeland A."/>
            <person name="Lucas S."/>
            <person name="Lapidus A."/>
            <person name="Barry K."/>
            <person name="Detter J.C."/>
            <person name="Glavina del Rio T."/>
            <person name="Hammon N."/>
            <person name="Israni S."/>
            <person name="Dalin E."/>
            <person name="Tice H."/>
            <person name="Pitluck S."/>
            <person name="Chain P."/>
            <person name="Malfatti S."/>
            <person name="Shin M."/>
            <person name="Vergez L."/>
            <person name="Schmutz J."/>
            <person name="Larimer F."/>
            <person name="Land M."/>
            <person name="Hauser L."/>
            <person name="Kyrpides N."/>
            <person name="Mikhailova N."/>
            <person name="Romine M.F."/>
            <person name="Serres G."/>
            <person name="Fredrickson J."/>
            <person name="Tiedje J."/>
            <person name="Richardson P."/>
        </authorList>
    </citation>
    <scope>NUCLEOTIDE SEQUENCE [LARGE SCALE GENOMIC DNA]</scope>
    <source>
        <strain evidence="5">ATCC BAA-1088 / PV-4</strain>
    </source>
</reference>
<dbReference type="HOGENOM" id="CLU_025908_4_0_6"/>
<protein>
    <submittedName>
        <fullName evidence="4">Ppx/GppA phosphatase</fullName>
    </submittedName>
</protein>
<keyword evidence="1" id="KW-0378">Hydrolase</keyword>